<keyword evidence="4" id="KW-0808">Transferase</keyword>
<comment type="similarity">
    <text evidence="2 3">Belongs to the DegT/DnrJ/EryC1 family.</text>
</comment>
<dbReference type="InterPro" id="IPR000653">
    <property type="entry name" value="DegT/StrS_aminotransferase"/>
</dbReference>
<keyword evidence="5" id="KW-1185">Reference proteome</keyword>
<gene>
    <name evidence="4" type="ORF">BC739_002317</name>
</gene>
<dbReference type="PANTHER" id="PTHR30244:SF9">
    <property type="entry name" value="PROTEIN RV3402C"/>
    <property type="match status" value="1"/>
</dbReference>
<sequence>MKRGVDDLALFGGHAEFDQTLLVGRPSTGDRTKLYERLDRALDNGRLTGGGMLVREFEDRIAHMAGTRHCIAVCNATAALEVIIRAQNLHGEIIIPSMTFIATAHAVRYMGATPVFADIDPVTGTIDPDHVETLITPHTTAIIGVHLWGQPCDVDRLADIAHRHNLTLVYDAAHGIGCSHGPTPIGGFGHAEVFSFNATKVVNSFEGGAIVTNDDDFALRVRQAHNFGFIAPGLIGGLGTNAKMSEASGAMGLTSLDVFDEVVAHNKAGYDLYRDLLAGLPGLTVHAYDPRHRNNFQYVVVKVDQDHAGLHRDVLLDVLRAENVYALMYFSPACHQLEPYRSEHPVTLPHTERLAEQVIALPTGPATTSSDIHRVCEIVRFAIEHSAEIAAQWQDNQPETAEQLVSSHGEA</sequence>
<dbReference type="Gene3D" id="3.40.640.10">
    <property type="entry name" value="Type I PLP-dependent aspartate aminotransferase-like (Major domain)"/>
    <property type="match status" value="1"/>
</dbReference>
<dbReference type="Pfam" id="PF01041">
    <property type="entry name" value="DegT_DnrJ_EryC1"/>
    <property type="match status" value="1"/>
</dbReference>
<reference evidence="4 5" key="1">
    <citation type="submission" date="2020-08" db="EMBL/GenBank/DDBJ databases">
        <title>Genomic Encyclopedia of Archaeal and Bacterial Type Strains, Phase II (KMG-II): from individual species to whole genera.</title>
        <authorList>
            <person name="Goeker M."/>
        </authorList>
    </citation>
    <scope>NUCLEOTIDE SEQUENCE [LARGE SCALE GENOMIC DNA]</scope>
    <source>
        <strain evidence="4 5">DSM 43850</strain>
    </source>
</reference>
<protein>
    <submittedName>
        <fullName evidence="4">dTDP-4-amino-4,6-dideoxyglucose</fullName>
        <ecNumber evidence="4">2.6.1.33</ecNumber>
    </submittedName>
</protein>
<dbReference type="InterPro" id="IPR015424">
    <property type="entry name" value="PyrdxlP-dep_Trfase"/>
</dbReference>
<dbReference type="PANTHER" id="PTHR30244">
    <property type="entry name" value="TRANSAMINASE"/>
    <property type="match status" value="1"/>
</dbReference>
<keyword evidence="4" id="KW-0032">Aminotransferase</keyword>
<dbReference type="EMBL" id="JACJID010000002">
    <property type="protein sequence ID" value="MBA8925118.1"/>
    <property type="molecule type" value="Genomic_DNA"/>
</dbReference>
<evidence type="ECO:0000256" key="2">
    <source>
        <dbReference type="ARBA" id="ARBA00037999"/>
    </source>
</evidence>
<dbReference type="InterPro" id="IPR015422">
    <property type="entry name" value="PyrdxlP-dep_Trfase_small"/>
</dbReference>
<dbReference type="InterPro" id="IPR015421">
    <property type="entry name" value="PyrdxlP-dep_Trfase_major"/>
</dbReference>
<dbReference type="EC" id="2.6.1.33" evidence="4"/>
<accession>A0ABR6BE24</accession>
<dbReference type="GO" id="GO:0019179">
    <property type="term" value="F:dTDP-4-amino-4,6-dideoxy-D-glucose transaminase activity"/>
    <property type="evidence" value="ECO:0007669"/>
    <property type="project" value="UniProtKB-EC"/>
</dbReference>
<dbReference type="CDD" id="cd00616">
    <property type="entry name" value="AHBA_syn"/>
    <property type="match status" value="1"/>
</dbReference>
<keyword evidence="1 3" id="KW-0663">Pyridoxal phosphate</keyword>
<evidence type="ECO:0000313" key="4">
    <source>
        <dbReference type="EMBL" id="MBA8925118.1"/>
    </source>
</evidence>
<name>A0ABR6BE24_9PSEU</name>
<dbReference type="Gene3D" id="3.90.1150.10">
    <property type="entry name" value="Aspartate Aminotransferase, domain 1"/>
    <property type="match status" value="1"/>
</dbReference>
<dbReference type="RefSeq" id="WP_182837222.1">
    <property type="nucleotide sequence ID" value="NZ_JACJID010000002.1"/>
</dbReference>
<evidence type="ECO:0000256" key="3">
    <source>
        <dbReference type="RuleBase" id="RU004508"/>
    </source>
</evidence>
<dbReference type="PIRSF" id="PIRSF000390">
    <property type="entry name" value="PLP_StrS"/>
    <property type="match status" value="1"/>
</dbReference>
<organism evidence="4 5">
    <name type="scientific">Kutzneria viridogrisea</name>
    <dbReference type="NCBI Taxonomy" id="47990"/>
    <lineage>
        <taxon>Bacteria</taxon>
        <taxon>Bacillati</taxon>
        <taxon>Actinomycetota</taxon>
        <taxon>Actinomycetes</taxon>
        <taxon>Pseudonocardiales</taxon>
        <taxon>Pseudonocardiaceae</taxon>
        <taxon>Kutzneria</taxon>
    </lineage>
</organism>
<comment type="caution">
    <text evidence="4">The sequence shown here is derived from an EMBL/GenBank/DDBJ whole genome shotgun (WGS) entry which is preliminary data.</text>
</comment>
<dbReference type="Proteomes" id="UP000517916">
    <property type="component" value="Unassembled WGS sequence"/>
</dbReference>
<dbReference type="SUPFAM" id="SSF53383">
    <property type="entry name" value="PLP-dependent transferases"/>
    <property type="match status" value="1"/>
</dbReference>
<evidence type="ECO:0000313" key="5">
    <source>
        <dbReference type="Proteomes" id="UP000517916"/>
    </source>
</evidence>
<proteinExistence type="inferred from homology"/>
<evidence type="ECO:0000256" key="1">
    <source>
        <dbReference type="ARBA" id="ARBA00022898"/>
    </source>
</evidence>